<organism evidence="5 6">
    <name type="scientific">Lederbergia lenta</name>
    <name type="common">Bacillus lentus</name>
    <dbReference type="NCBI Taxonomy" id="1467"/>
    <lineage>
        <taxon>Bacteria</taxon>
        <taxon>Bacillati</taxon>
        <taxon>Bacillota</taxon>
        <taxon>Bacilli</taxon>
        <taxon>Bacillales</taxon>
        <taxon>Bacillaceae</taxon>
        <taxon>Lederbergia</taxon>
    </lineage>
</organism>
<dbReference type="Pfam" id="PF06725">
    <property type="entry name" value="3D"/>
    <property type="match status" value="1"/>
</dbReference>
<dbReference type="PANTHER" id="PTHR39160:SF4">
    <property type="entry name" value="RESUSCITATION-PROMOTING FACTOR RPFB"/>
    <property type="match status" value="1"/>
</dbReference>
<dbReference type="SMART" id="SM01208">
    <property type="entry name" value="G5"/>
    <property type="match status" value="1"/>
</dbReference>
<name>A0A2X4VJX7_LEDLE</name>
<feature type="transmembrane region" description="Helical" evidence="3">
    <location>
        <begin position="21"/>
        <end position="38"/>
    </location>
</feature>
<keyword evidence="3" id="KW-1133">Transmembrane helix</keyword>
<evidence type="ECO:0000256" key="1">
    <source>
        <dbReference type="ARBA" id="ARBA00022729"/>
    </source>
</evidence>
<dbReference type="CDD" id="cd22786">
    <property type="entry name" value="DPBB_YuiC-like"/>
    <property type="match status" value="1"/>
</dbReference>
<gene>
    <name evidence="5" type="primary">yabE</name>
    <name evidence="5" type="ORF">NCTC4824_00050</name>
</gene>
<dbReference type="InterPro" id="IPR007137">
    <property type="entry name" value="DUF348"/>
</dbReference>
<evidence type="ECO:0000256" key="3">
    <source>
        <dbReference type="SAM" id="Phobius"/>
    </source>
</evidence>
<evidence type="ECO:0000259" key="4">
    <source>
        <dbReference type="PROSITE" id="PS51109"/>
    </source>
</evidence>
<dbReference type="InterPro" id="IPR010611">
    <property type="entry name" value="3D_dom"/>
</dbReference>
<dbReference type="EMBL" id="LS483476">
    <property type="protein sequence ID" value="SQI51121.1"/>
    <property type="molecule type" value="Genomic_DNA"/>
</dbReference>
<dbReference type="KEGG" id="blen:NCTC4824_00050"/>
<dbReference type="PROSITE" id="PS51109">
    <property type="entry name" value="G5"/>
    <property type="match status" value="1"/>
</dbReference>
<dbReference type="AlphaFoldDB" id="A0A2X4VJX7"/>
<feature type="domain" description="G5" evidence="4">
    <location>
        <begin position="210"/>
        <end position="290"/>
    </location>
</feature>
<sequence length="416" mass="45827">MNTKPTKRLLFTAMSRKKIGIFVASFIVFIATLSILTYEGTKATVALTIDGDKVVVKTHAKTIGEILKDLDINIKEDDFLSHSQDTLVKNKLNVVWEPAKLIAFHDGEDEKYFWTTAKTVQEFLNDKNITMEKHDQMNFLPEDEISENMKLKIERSFPLVLKNGNKEEKVWSTSTTVADFLIQQDVTLGSLDRVEPSPDKKVKPNDVVNVIRVEKVTDVVEEPIDYAIVTKKDSTITQGAEKVVQEGEEGLLKKEFEITKENGKEVARKQIAENKVKDSKDKIVAVGTKVIVAQASRGESKTTQVASKPSSETTAASSNDGKEMYVSATAYTAQCNGCSGITATGINLNANPNLKVIAVDPNVIPLGSKVWVEGYGHAVAGDTGGAIKGNKIDLFVSSKEQAYRYGKKQVKIRVLN</sequence>
<evidence type="ECO:0000313" key="5">
    <source>
        <dbReference type="EMBL" id="SQI51121.1"/>
    </source>
</evidence>
<dbReference type="Proteomes" id="UP000249134">
    <property type="component" value="Chromosome 1"/>
</dbReference>
<dbReference type="Gene3D" id="2.40.40.10">
    <property type="entry name" value="RlpA-like domain"/>
    <property type="match status" value="1"/>
</dbReference>
<dbReference type="SUPFAM" id="SSF50685">
    <property type="entry name" value="Barwin-like endoglucanases"/>
    <property type="match status" value="1"/>
</dbReference>
<evidence type="ECO:0000313" key="6">
    <source>
        <dbReference type="Proteomes" id="UP000249134"/>
    </source>
</evidence>
<dbReference type="InterPro" id="IPR036908">
    <property type="entry name" value="RlpA-like_sf"/>
</dbReference>
<evidence type="ECO:0000256" key="2">
    <source>
        <dbReference type="SAM" id="MobiDB-lite"/>
    </source>
</evidence>
<keyword evidence="6" id="KW-1185">Reference proteome</keyword>
<dbReference type="Pfam" id="PF03990">
    <property type="entry name" value="DUF348"/>
    <property type="match status" value="3"/>
</dbReference>
<feature type="region of interest" description="Disordered" evidence="2">
    <location>
        <begin position="298"/>
        <end position="319"/>
    </location>
</feature>
<dbReference type="GO" id="GO:0009254">
    <property type="term" value="P:peptidoglycan turnover"/>
    <property type="evidence" value="ECO:0007669"/>
    <property type="project" value="InterPro"/>
</dbReference>
<protein>
    <submittedName>
        <fullName evidence="5">Cell wall shaping enzyme</fullName>
    </submittedName>
</protein>
<dbReference type="GO" id="GO:0004553">
    <property type="term" value="F:hydrolase activity, hydrolyzing O-glycosyl compounds"/>
    <property type="evidence" value="ECO:0007669"/>
    <property type="project" value="InterPro"/>
</dbReference>
<proteinExistence type="predicted"/>
<keyword evidence="3" id="KW-0812">Transmembrane</keyword>
<dbReference type="GO" id="GO:0019867">
    <property type="term" value="C:outer membrane"/>
    <property type="evidence" value="ECO:0007669"/>
    <property type="project" value="InterPro"/>
</dbReference>
<dbReference type="RefSeq" id="WP_231955873.1">
    <property type="nucleotide sequence ID" value="NZ_CBCSGM010000010.1"/>
</dbReference>
<reference evidence="5 6" key="1">
    <citation type="submission" date="2018-06" db="EMBL/GenBank/DDBJ databases">
        <authorList>
            <consortium name="Pathogen Informatics"/>
            <person name="Doyle S."/>
        </authorList>
    </citation>
    <scope>NUCLEOTIDE SEQUENCE [LARGE SCALE GENOMIC DNA]</scope>
    <source>
        <strain evidence="5 6">NCTC4824</strain>
    </source>
</reference>
<keyword evidence="1" id="KW-0732">Signal</keyword>
<keyword evidence="3" id="KW-0472">Membrane</keyword>
<accession>A0A2X4VJX7</accession>
<dbReference type="STRING" id="1348624.GCA_001591545_03863"/>
<dbReference type="Gene3D" id="2.20.230.10">
    <property type="entry name" value="Resuscitation-promoting factor rpfb"/>
    <property type="match status" value="1"/>
</dbReference>
<dbReference type="PANTHER" id="PTHR39160">
    <property type="entry name" value="CELL WALL-BINDING PROTEIN YOCH"/>
    <property type="match status" value="1"/>
</dbReference>
<feature type="compositionally biased region" description="Polar residues" evidence="2">
    <location>
        <begin position="301"/>
        <end position="319"/>
    </location>
</feature>
<dbReference type="InterPro" id="IPR011098">
    <property type="entry name" value="G5_dom"/>
</dbReference>
<dbReference type="Pfam" id="PF07501">
    <property type="entry name" value="G5"/>
    <property type="match status" value="1"/>
</dbReference>
<dbReference type="InterPro" id="IPR051933">
    <property type="entry name" value="Resuscitation_pf_RpfB"/>
</dbReference>